<accession>A0A1G2QBC1</accession>
<gene>
    <name evidence="1" type="ORF">A2114_02435</name>
</gene>
<evidence type="ECO:0008006" key="3">
    <source>
        <dbReference type="Google" id="ProtNLM"/>
    </source>
</evidence>
<dbReference type="Pfam" id="PF13624">
    <property type="entry name" value="SurA_N_3"/>
    <property type="match status" value="1"/>
</dbReference>
<proteinExistence type="predicted"/>
<dbReference type="EMBL" id="MHTG01000007">
    <property type="protein sequence ID" value="OHA57713.1"/>
    <property type="molecule type" value="Genomic_DNA"/>
</dbReference>
<comment type="caution">
    <text evidence="1">The sequence shown here is derived from an EMBL/GenBank/DDBJ whole genome shotgun (WGS) entry which is preliminary data.</text>
</comment>
<dbReference type="InterPro" id="IPR027304">
    <property type="entry name" value="Trigger_fact/SurA_dom_sf"/>
</dbReference>
<dbReference type="PANTHER" id="PTHR47245">
    <property type="entry name" value="PEPTIDYLPROLYL ISOMERASE"/>
    <property type="match status" value="1"/>
</dbReference>
<dbReference type="Proteomes" id="UP000176494">
    <property type="component" value="Unassembled WGS sequence"/>
</dbReference>
<dbReference type="Gene3D" id="1.10.4030.10">
    <property type="entry name" value="Porin chaperone SurA, peptide-binding domain"/>
    <property type="match status" value="1"/>
</dbReference>
<dbReference type="STRING" id="1802435.A2114_02435"/>
<name>A0A1G2QBC1_9BACT</name>
<sequence>MKNTIIAVVAIIVLGAGAWYLISSGNLLPSGDKADDLSGPVAVVNGEEIAGADFVAIREQIASGQGAEFSALDIEAQAAVEEQALDTLISQVLLRQAVVAANVTVPAEEVEAQIEAIKSQFGGDEAALAAQGLVVSELTEQIKLDLATQTYLNQELNLEALTASEAEVAAAYEQMTVGATSEEEVPALAEVSDQVEAFVIQQKQQELVLGLIERLRQTAEIEILI</sequence>
<organism evidence="1 2">
    <name type="scientific">Candidatus Vogelbacteria bacterium GWA1_51_14</name>
    <dbReference type="NCBI Taxonomy" id="1802435"/>
    <lineage>
        <taxon>Bacteria</taxon>
        <taxon>Candidatus Vogeliibacteriota</taxon>
    </lineage>
</organism>
<reference evidence="1 2" key="1">
    <citation type="journal article" date="2016" name="Nat. Commun.">
        <title>Thousands of microbial genomes shed light on interconnected biogeochemical processes in an aquifer system.</title>
        <authorList>
            <person name="Anantharaman K."/>
            <person name="Brown C.T."/>
            <person name="Hug L.A."/>
            <person name="Sharon I."/>
            <person name="Castelle C.J."/>
            <person name="Probst A.J."/>
            <person name="Thomas B.C."/>
            <person name="Singh A."/>
            <person name="Wilkins M.J."/>
            <person name="Karaoz U."/>
            <person name="Brodie E.L."/>
            <person name="Williams K.H."/>
            <person name="Hubbard S.S."/>
            <person name="Banfield J.F."/>
        </authorList>
    </citation>
    <scope>NUCLEOTIDE SEQUENCE [LARGE SCALE GENOMIC DNA]</scope>
</reference>
<dbReference type="InterPro" id="IPR050245">
    <property type="entry name" value="PrsA_foldase"/>
</dbReference>
<evidence type="ECO:0000313" key="1">
    <source>
        <dbReference type="EMBL" id="OHA57713.1"/>
    </source>
</evidence>
<evidence type="ECO:0000313" key="2">
    <source>
        <dbReference type="Proteomes" id="UP000176494"/>
    </source>
</evidence>
<dbReference type="AlphaFoldDB" id="A0A1G2QBC1"/>
<protein>
    <recommendedName>
        <fullName evidence="3">SurA N-terminal domain-containing protein</fullName>
    </recommendedName>
</protein>
<dbReference type="PANTHER" id="PTHR47245:SF2">
    <property type="entry name" value="PEPTIDYL-PROLYL CIS-TRANS ISOMERASE HP_0175-RELATED"/>
    <property type="match status" value="1"/>
</dbReference>
<dbReference type="SUPFAM" id="SSF109998">
    <property type="entry name" value="Triger factor/SurA peptide-binding domain-like"/>
    <property type="match status" value="1"/>
</dbReference>